<dbReference type="GO" id="GO:0006355">
    <property type="term" value="P:regulation of DNA-templated transcription"/>
    <property type="evidence" value="ECO:0007669"/>
    <property type="project" value="UniProtKB-ARBA"/>
</dbReference>
<dbReference type="InterPro" id="IPR011991">
    <property type="entry name" value="ArsR-like_HTH"/>
</dbReference>
<dbReference type="Gene3D" id="1.10.10.10">
    <property type="entry name" value="Winged helix-like DNA-binding domain superfamily/Winged helix DNA-binding domain"/>
    <property type="match status" value="1"/>
</dbReference>
<evidence type="ECO:0000259" key="4">
    <source>
        <dbReference type="PROSITE" id="PS50956"/>
    </source>
</evidence>
<dbReference type="PANTHER" id="PTHR30154:SF34">
    <property type="entry name" value="TRANSCRIPTIONAL REGULATOR AZLB"/>
    <property type="match status" value="1"/>
</dbReference>
<keyword evidence="6" id="KW-1185">Reference proteome</keyword>
<comment type="caution">
    <text evidence="5">The sequence shown here is derived from an EMBL/GenBank/DDBJ whole genome shotgun (WGS) entry which is preliminary data.</text>
</comment>
<dbReference type="GO" id="GO:0043200">
    <property type="term" value="P:response to amino acid"/>
    <property type="evidence" value="ECO:0007669"/>
    <property type="project" value="TreeGrafter"/>
</dbReference>
<dbReference type="SUPFAM" id="SSF46785">
    <property type="entry name" value="Winged helix' DNA-binding domain"/>
    <property type="match status" value="1"/>
</dbReference>
<sequence>MKLDRTDRKILQAMQRNGRISNLELAELVGLSPTPCSRRVKRLEESGLIRAHVTLLKQSMLGLQLTAYIGISMDRHTPDRFEAFEAEVMSYPEVMECSVVTGQSADYLLKAVVADMEYYEQFLLGRLTRIPGVAGVHSSFELRRVVQRTELPLDHIDDNTLLRD</sequence>
<evidence type="ECO:0000313" key="6">
    <source>
        <dbReference type="Proteomes" id="UP000265509"/>
    </source>
</evidence>
<organism evidence="5 6">
    <name type="scientific">Seongchinamella sediminis</name>
    <dbReference type="NCBI Taxonomy" id="2283635"/>
    <lineage>
        <taxon>Bacteria</taxon>
        <taxon>Pseudomonadati</taxon>
        <taxon>Pseudomonadota</taxon>
        <taxon>Gammaproteobacteria</taxon>
        <taxon>Cellvibrionales</taxon>
        <taxon>Halieaceae</taxon>
        <taxon>Seongchinamella</taxon>
    </lineage>
</organism>
<dbReference type="AlphaFoldDB" id="A0A3L7E1B1"/>
<gene>
    <name evidence="5" type="ORF">DWB85_09260</name>
</gene>
<keyword evidence="1" id="KW-0805">Transcription regulation</keyword>
<dbReference type="InterPro" id="IPR019887">
    <property type="entry name" value="Tscrpt_reg_AsnC/Lrp_C"/>
</dbReference>
<dbReference type="Pfam" id="PF13412">
    <property type="entry name" value="HTH_24"/>
    <property type="match status" value="1"/>
</dbReference>
<reference evidence="5 6" key="1">
    <citation type="submission" date="2018-07" db="EMBL/GenBank/DDBJ databases">
        <title>Halioglobus sp. genome submission.</title>
        <authorList>
            <person name="Ye M.-Q."/>
            <person name="Du Z.-J."/>
        </authorList>
    </citation>
    <scope>NUCLEOTIDE SEQUENCE [LARGE SCALE GENOMIC DNA]</scope>
    <source>
        <strain evidence="5 6">U0301</strain>
    </source>
</reference>
<dbReference type="InterPro" id="IPR019885">
    <property type="entry name" value="Tscrpt_reg_HTH_AsnC-type_CS"/>
</dbReference>
<dbReference type="SUPFAM" id="SSF54909">
    <property type="entry name" value="Dimeric alpha+beta barrel"/>
    <property type="match status" value="1"/>
</dbReference>
<feature type="domain" description="HTH asnC-type" evidence="4">
    <location>
        <begin position="3"/>
        <end position="64"/>
    </location>
</feature>
<dbReference type="PANTHER" id="PTHR30154">
    <property type="entry name" value="LEUCINE-RESPONSIVE REGULATORY PROTEIN"/>
    <property type="match status" value="1"/>
</dbReference>
<dbReference type="PROSITE" id="PS50956">
    <property type="entry name" value="HTH_ASNC_2"/>
    <property type="match status" value="1"/>
</dbReference>
<dbReference type="SMART" id="SM00344">
    <property type="entry name" value="HTH_ASNC"/>
    <property type="match status" value="1"/>
</dbReference>
<proteinExistence type="predicted"/>
<dbReference type="InterPro" id="IPR019888">
    <property type="entry name" value="Tscrpt_reg_AsnC-like"/>
</dbReference>
<dbReference type="Gene3D" id="3.30.70.920">
    <property type="match status" value="1"/>
</dbReference>
<evidence type="ECO:0000256" key="3">
    <source>
        <dbReference type="ARBA" id="ARBA00023163"/>
    </source>
</evidence>
<dbReference type="GO" id="GO:0043565">
    <property type="term" value="F:sequence-specific DNA binding"/>
    <property type="evidence" value="ECO:0007669"/>
    <property type="project" value="InterPro"/>
</dbReference>
<dbReference type="Pfam" id="PF01037">
    <property type="entry name" value="AsnC_trans_reg"/>
    <property type="match status" value="1"/>
</dbReference>
<evidence type="ECO:0000256" key="1">
    <source>
        <dbReference type="ARBA" id="ARBA00023015"/>
    </source>
</evidence>
<dbReference type="Proteomes" id="UP000265509">
    <property type="component" value="Unassembled WGS sequence"/>
</dbReference>
<accession>A0A3L7E1B1</accession>
<dbReference type="InterPro" id="IPR011008">
    <property type="entry name" value="Dimeric_a/b-barrel"/>
</dbReference>
<dbReference type="PRINTS" id="PR00033">
    <property type="entry name" value="HTHASNC"/>
</dbReference>
<protein>
    <submittedName>
        <fullName evidence="5">Winged helix-turn-helix transcriptional regulator</fullName>
    </submittedName>
</protein>
<evidence type="ECO:0000256" key="2">
    <source>
        <dbReference type="ARBA" id="ARBA00023125"/>
    </source>
</evidence>
<dbReference type="CDD" id="cd00090">
    <property type="entry name" value="HTH_ARSR"/>
    <property type="match status" value="1"/>
</dbReference>
<keyword evidence="3" id="KW-0804">Transcription</keyword>
<dbReference type="PROSITE" id="PS00519">
    <property type="entry name" value="HTH_ASNC_1"/>
    <property type="match status" value="1"/>
</dbReference>
<dbReference type="OrthoDB" id="166264at2"/>
<dbReference type="InterPro" id="IPR036390">
    <property type="entry name" value="WH_DNA-bd_sf"/>
</dbReference>
<dbReference type="InterPro" id="IPR036388">
    <property type="entry name" value="WH-like_DNA-bd_sf"/>
</dbReference>
<keyword evidence="2" id="KW-0238">DNA-binding</keyword>
<evidence type="ECO:0000313" key="5">
    <source>
        <dbReference type="EMBL" id="RLQ22113.1"/>
    </source>
</evidence>
<dbReference type="EMBL" id="QRAN01000008">
    <property type="protein sequence ID" value="RLQ22113.1"/>
    <property type="molecule type" value="Genomic_DNA"/>
</dbReference>
<dbReference type="RefSeq" id="WP_117953938.1">
    <property type="nucleotide sequence ID" value="NZ_QRAN01000008.1"/>
</dbReference>
<name>A0A3L7E1B1_9GAMM</name>
<dbReference type="GO" id="GO:0005829">
    <property type="term" value="C:cytosol"/>
    <property type="evidence" value="ECO:0007669"/>
    <property type="project" value="TreeGrafter"/>
</dbReference>
<dbReference type="InterPro" id="IPR000485">
    <property type="entry name" value="AsnC-type_HTH_dom"/>
</dbReference>